<evidence type="ECO:0000313" key="3">
    <source>
        <dbReference type="Proteomes" id="UP001642406"/>
    </source>
</evidence>
<comment type="caution">
    <text evidence="2">The sequence shown here is derived from an EMBL/GenBank/DDBJ whole genome shotgun (WGS) entry which is preliminary data.</text>
</comment>
<dbReference type="PANTHER" id="PTHR40128">
    <property type="entry name" value="EXPRESSED PROTEIN"/>
    <property type="match status" value="1"/>
</dbReference>
<dbReference type="Proteomes" id="UP001642406">
    <property type="component" value="Unassembled WGS sequence"/>
</dbReference>
<evidence type="ECO:0000313" key="2">
    <source>
        <dbReference type="EMBL" id="CAK7219489.1"/>
    </source>
</evidence>
<gene>
    <name evidence="2" type="ORF">SBRCBS47491_003864</name>
</gene>
<dbReference type="Gene3D" id="2.60.120.620">
    <property type="entry name" value="q2cbj1_9rhob like domain"/>
    <property type="match status" value="1"/>
</dbReference>
<keyword evidence="3" id="KW-1185">Reference proteome</keyword>
<dbReference type="SUPFAM" id="SSF51197">
    <property type="entry name" value="Clavaminate synthase-like"/>
    <property type="match status" value="1"/>
</dbReference>
<dbReference type="InterPro" id="IPR008775">
    <property type="entry name" value="Phytyl_CoA_dOase-like"/>
</dbReference>
<name>A0ABP0BIN8_9PEZI</name>
<evidence type="ECO:0000256" key="1">
    <source>
        <dbReference type="SAM" id="MobiDB-lite"/>
    </source>
</evidence>
<evidence type="ECO:0008006" key="4">
    <source>
        <dbReference type="Google" id="ProtNLM"/>
    </source>
</evidence>
<proteinExistence type="predicted"/>
<dbReference type="Pfam" id="PF05721">
    <property type="entry name" value="PhyH"/>
    <property type="match status" value="1"/>
</dbReference>
<sequence>MTIDIDEPIHVNDGPLQPAEYATLVPSDPKTVPMEELRRRLRDDGYLYLRGLLPRGDVLASRKAYFRYLEPSGVLKPGSDPVDGIFDASKNVDEFPGIGVGRLEDMAPQAQEFVSRALGAHSQPWYTQDLCKHPVLLKFMAQFTGWGTENTLPLERTLLRNNIPQTKAIGVHYDQIFLRHGEPTSVTVWVPMGDIDIRGGGLIYLEGGHILGKQFEDEFTTKAKANGLSDEEAKSAFNRNMLSSGVLTDGPAAFGREHGRRWLVTGYEAGDVVLHTTYMIHASTVNHDKDHVIRLATDLRFVDSSRPWDKHEGQDEAVEDREQQVGFGSAGNVVAQQLSR</sequence>
<dbReference type="PANTHER" id="PTHR40128:SF1">
    <property type="entry name" value="PHYTANOYL-COA HYDROXYLASE"/>
    <property type="match status" value="1"/>
</dbReference>
<reference evidence="2 3" key="1">
    <citation type="submission" date="2024-01" db="EMBL/GenBank/DDBJ databases">
        <authorList>
            <person name="Allen C."/>
            <person name="Tagirdzhanova G."/>
        </authorList>
    </citation>
    <scope>NUCLEOTIDE SEQUENCE [LARGE SCALE GENOMIC DNA]</scope>
</reference>
<dbReference type="EMBL" id="CAWUHC010000027">
    <property type="protein sequence ID" value="CAK7219489.1"/>
    <property type="molecule type" value="Genomic_DNA"/>
</dbReference>
<organism evidence="2 3">
    <name type="scientific">Sporothrix bragantina</name>
    <dbReference type="NCBI Taxonomy" id="671064"/>
    <lineage>
        <taxon>Eukaryota</taxon>
        <taxon>Fungi</taxon>
        <taxon>Dikarya</taxon>
        <taxon>Ascomycota</taxon>
        <taxon>Pezizomycotina</taxon>
        <taxon>Sordariomycetes</taxon>
        <taxon>Sordariomycetidae</taxon>
        <taxon>Ophiostomatales</taxon>
        <taxon>Ophiostomataceae</taxon>
        <taxon>Sporothrix</taxon>
    </lineage>
</organism>
<feature type="region of interest" description="Disordered" evidence="1">
    <location>
        <begin position="306"/>
        <end position="340"/>
    </location>
</feature>
<accession>A0ABP0BIN8</accession>
<protein>
    <recommendedName>
        <fullName evidence="4">Phytanoyl-CoA hydroxylase</fullName>
    </recommendedName>
</protein>